<dbReference type="EMBL" id="BMAO01011726">
    <property type="protein sequence ID" value="GFQ75868.1"/>
    <property type="molecule type" value="Genomic_DNA"/>
</dbReference>
<evidence type="ECO:0000313" key="3">
    <source>
        <dbReference type="Proteomes" id="UP000887116"/>
    </source>
</evidence>
<dbReference type="Proteomes" id="UP000887116">
    <property type="component" value="Unassembled WGS sequence"/>
</dbReference>
<organism evidence="2 3">
    <name type="scientific">Trichonephila clavata</name>
    <name type="common">Joro spider</name>
    <name type="synonym">Nephila clavata</name>
    <dbReference type="NCBI Taxonomy" id="2740835"/>
    <lineage>
        <taxon>Eukaryota</taxon>
        <taxon>Metazoa</taxon>
        <taxon>Ecdysozoa</taxon>
        <taxon>Arthropoda</taxon>
        <taxon>Chelicerata</taxon>
        <taxon>Arachnida</taxon>
        <taxon>Araneae</taxon>
        <taxon>Araneomorphae</taxon>
        <taxon>Entelegynae</taxon>
        <taxon>Araneoidea</taxon>
        <taxon>Nephilidae</taxon>
        <taxon>Trichonephila</taxon>
    </lineage>
</organism>
<gene>
    <name evidence="2" type="ORF">TNCT_169621</name>
</gene>
<reference evidence="2" key="1">
    <citation type="submission" date="2020-07" db="EMBL/GenBank/DDBJ databases">
        <title>Multicomponent nature underlies the extraordinary mechanical properties of spider dragline silk.</title>
        <authorList>
            <person name="Kono N."/>
            <person name="Nakamura H."/>
            <person name="Mori M."/>
            <person name="Yoshida Y."/>
            <person name="Ohtoshi R."/>
            <person name="Malay A.D."/>
            <person name="Moran D.A.P."/>
            <person name="Tomita M."/>
            <person name="Numata K."/>
            <person name="Arakawa K."/>
        </authorList>
    </citation>
    <scope>NUCLEOTIDE SEQUENCE</scope>
</reference>
<evidence type="ECO:0000313" key="2">
    <source>
        <dbReference type="EMBL" id="GFQ75868.1"/>
    </source>
</evidence>
<evidence type="ECO:0000256" key="1">
    <source>
        <dbReference type="SAM" id="MobiDB-lite"/>
    </source>
</evidence>
<feature type="region of interest" description="Disordered" evidence="1">
    <location>
        <begin position="1"/>
        <end position="23"/>
    </location>
</feature>
<sequence length="128" mass="13209">MEWPSTTLTGKRPGGRESNTPLSWGHTIRVVPNQVGIEALLCPCRMFAKVALEGGTQESVLFETPEAKGWRTGGDGAGTQGTSTEIEGAPALSVITGVAGRSGLGGAAVDNRGGDWLAARASSLLMKE</sequence>
<accession>A0A8X6G766</accession>
<protein>
    <submittedName>
        <fullName evidence="2">Uncharacterized protein</fullName>
    </submittedName>
</protein>
<name>A0A8X6G766_TRICU</name>
<comment type="caution">
    <text evidence="2">The sequence shown here is derived from an EMBL/GenBank/DDBJ whole genome shotgun (WGS) entry which is preliminary data.</text>
</comment>
<feature type="region of interest" description="Disordered" evidence="1">
    <location>
        <begin position="64"/>
        <end position="88"/>
    </location>
</feature>
<proteinExistence type="predicted"/>
<dbReference type="AlphaFoldDB" id="A0A8X6G766"/>
<keyword evidence="3" id="KW-1185">Reference proteome</keyword>